<comment type="similarity">
    <text evidence="1">Belongs to the cyclin-dependent kinase 5 activator family.</text>
</comment>
<name>A0A818KMD3_9BILA</name>
<dbReference type="PANTHER" id="PTHR23401">
    <property type="entry name" value="CYCLIN DEPENDANT KINASE-5 ACTIVATOR"/>
    <property type="match status" value="1"/>
</dbReference>
<dbReference type="PANTHER" id="PTHR23401:SF0">
    <property type="entry name" value="CYCLIN-DEPENDENT KINASE 5 ACTIVATOR"/>
    <property type="match status" value="1"/>
</dbReference>
<gene>
    <name evidence="3" type="ORF">IZO911_LOCUS9670</name>
    <name evidence="4" type="ORF">KXQ929_LOCUS3017</name>
</gene>
<dbReference type="GO" id="GO:0016533">
    <property type="term" value="C:protein kinase 5 complex"/>
    <property type="evidence" value="ECO:0007669"/>
    <property type="project" value="InterPro"/>
</dbReference>
<feature type="region of interest" description="Disordered" evidence="2">
    <location>
        <begin position="151"/>
        <end position="170"/>
    </location>
</feature>
<sequence length="435" mass="50614">MGNVPPRHSKSYRDGLNNHLSLSMSTAPATSTTTPNRSSWKKQLQIINDTLNIKKFSLRHGHGRHKRYRTNIDENNHHKLPTSVTTQNFHDLMKNNSEKSIKDEHIDNRLQQEHHFTKSFSLFSIKQPLTDSTNKDIMTKSINNMIKEKEDIQQQQQQQHSSLNSITKNSNNIISHKQQQDKFSMKENQTADVCNQHKRRHKFEMTTGEYISNSLVNKRHSTFVAPLYHLPKSQSQYYHQQNRTQLSSYTRINNNLSSSTKHIRTIEKHTSRKTIIQASTSELLRCLGEYLCSCCSHLLPILDPLDCILWIKSADRQLILQGWQEQVFVNPANIVFVYLLVRETLTYVIPSITIKTVTELHAIILTCLYLAFSYMGNEITYPLKPFVTDDETRDVFWQRVVSIMGQLSSKMLAINQNPKFFTECFSELKTYNLVR</sequence>
<evidence type="ECO:0000256" key="2">
    <source>
        <dbReference type="SAM" id="MobiDB-lite"/>
    </source>
</evidence>
<evidence type="ECO:0000313" key="5">
    <source>
        <dbReference type="Proteomes" id="UP000663868"/>
    </source>
</evidence>
<dbReference type="GO" id="GO:0005737">
    <property type="term" value="C:cytoplasm"/>
    <property type="evidence" value="ECO:0007669"/>
    <property type="project" value="TreeGrafter"/>
</dbReference>
<dbReference type="GO" id="GO:0030426">
    <property type="term" value="C:growth cone"/>
    <property type="evidence" value="ECO:0007669"/>
    <property type="project" value="TreeGrafter"/>
</dbReference>
<dbReference type="GO" id="GO:0061575">
    <property type="term" value="F:cyclin-dependent protein serine/threonine kinase activator activity"/>
    <property type="evidence" value="ECO:0007669"/>
    <property type="project" value="InterPro"/>
</dbReference>
<organism evidence="4 5">
    <name type="scientific">Adineta steineri</name>
    <dbReference type="NCBI Taxonomy" id="433720"/>
    <lineage>
        <taxon>Eukaryota</taxon>
        <taxon>Metazoa</taxon>
        <taxon>Spiralia</taxon>
        <taxon>Gnathifera</taxon>
        <taxon>Rotifera</taxon>
        <taxon>Eurotatoria</taxon>
        <taxon>Bdelloidea</taxon>
        <taxon>Adinetida</taxon>
        <taxon>Adinetidae</taxon>
        <taxon>Adineta</taxon>
    </lineage>
</organism>
<dbReference type="Proteomes" id="UP000663860">
    <property type="component" value="Unassembled WGS sequence"/>
</dbReference>
<dbReference type="Pfam" id="PF03261">
    <property type="entry name" value="CDK5_activator"/>
    <property type="match status" value="1"/>
</dbReference>
<dbReference type="GO" id="GO:0007411">
    <property type="term" value="P:axon guidance"/>
    <property type="evidence" value="ECO:0007669"/>
    <property type="project" value="TreeGrafter"/>
</dbReference>
<dbReference type="Proteomes" id="UP000663868">
    <property type="component" value="Unassembled WGS sequence"/>
</dbReference>
<protein>
    <recommendedName>
        <fullName evidence="6">Cyclin-dependent kinase 5 activator</fullName>
    </recommendedName>
</protein>
<evidence type="ECO:0008006" key="6">
    <source>
        <dbReference type="Google" id="ProtNLM"/>
    </source>
</evidence>
<feature type="compositionally biased region" description="Low complexity" evidence="2">
    <location>
        <begin position="153"/>
        <end position="170"/>
    </location>
</feature>
<dbReference type="EMBL" id="CAJNOE010000068">
    <property type="protein sequence ID" value="CAF0852448.1"/>
    <property type="molecule type" value="Genomic_DNA"/>
</dbReference>
<dbReference type="InterPro" id="IPR004944">
    <property type="entry name" value="CDK5_activator"/>
</dbReference>
<feature type="region of interest" description="Disordered" evidence="2">
    <location>
        <begin position="1"/>
        <end position="40"/>
    </location>
</feature>
<dbReference type="GO" id="GO:0019901">
    <property type="term" value="F:protein kinase binding"/>
    <property type="evidence" value="ECO:0007669"/>
    <property type="project" value="TreeGrafter"/>
</dbReference>
<dbReference type="InterPro" id="IPR036915">
    <property type="entry name" value="Cyclin-like_sf"/>
</dbReference>
<accession>A0A818KMD3</accession>
<proteinExistence type="inferred from homology"/>
<evidence type="ECO:0000313" key="3">
    <source>
        <dbReference type="EMBL" id="CAF0852448.1"/>
    </source>
</evidence>
<comment type="caution">
    <text evidence="4">The sequence shown here is derived from an EMBL/GenBank/DDBJ whole genome shotgun (WGS) entry which is preliminary data.</text>
</comment>
<reference evidence="4" key="1">
    <citation type="submission" date="2021-02" db="EMBL/GenBank/DDBJ databases">
        <authorList>
            <person name="Nowell W R."/>
        </authorList>
    </citation>
    <scope>NUCLEOTIDE SEQUENCE</scope>
</reference>
<evidence type="ECO:0000256" key="1">
    <source>
        <dbReference type="ARBA" id="ARBA00010175"/>
    </source>
</evidence>
<dbReference type="EMBL" id="CAJOBB010000095">
    <property type="protein sequence ID" value="CAF3558498.1"/>
    <property type="molecule type" value="Genomic_DNA"/>
</dbReference>
<dbReference type="Gene3D" id="1.10.472.10">
    <property type="entry name" value="Cyclin-like"/>
    <property type="match status" value="1"/>
</dbReference>
<dbReference type="SUPFAM" id="SSF47954">
    <property type="entry name" value="Cyclin-like"/>
    <property type="match status" value="1"/>
</dbReference>
<dbReference type="AlphaFoldDB" id="A0A818KMD3"/>
<feature type="compositionally biased region" description="Low complexity" evidence="2">
    <location>
        <begin position="25"/>
        <end position="35"/>
    </location>
</feature>
<evidence type="ECO:0000313" key="4">
    <source>
        <dbReference type="EMBL" id="CAF3558498.1"/>
    </source>
</evidence>